<keyword evidence="6 15" id="KW-0479">Metal-binding</keyword>
<evidence type="ECO:0000256" key="9">
    <source>
        <dbReference type="ARBA" id="ARBA00022833"/>
    </source>
</evidence>
<dbReference type="PANTHER" id="PTHR23076">
    <property type="entry name" value="METALLOPROTEASE M41 FTSH"/>
    <property type="match status" value="1"/>
</dbReference>
<proteinExistence type="inferred from homology"/>
<dbReference type="FunFam" id="1.10.8.60:FF:000001">
    <property type="entry name" value="ATP-dependent zinc metalloprotease FtsH"/>
    <property type="match status" value="1"/>
</dbReference>
<evidence type="ECO:0000256" key="3">
    <source>
        <dbReference type="ARBA" id="ARBA00022475"/>
    </source>
</evidence>
<dbReference type="GO" id="GO:0008270">
    <property type="term" value="F:zinc ion binding"/>
    <property type="evidence" value="ECO:0007669"/>
    <property type="project" value="UniProtKB-UniRule"/>
</dbReference>
<dbReference type="FunFam" id="3.40.50.300:FF:000001">
    <property type="entry name" value="ATP-dependent zinc metalloprotease FtsH"/>
    <property type="match status" value="1"/>
</dbReference>
<evidence type="ECO:0000256" key="16">
    <source>
        <dbReference type="RuleBase" id="RU003651"/>
    </source>
</evidence>
<comment type="similarity">
    <text evidence="14 15">In the central section; belongs to the AAA ATPase family.</text>
</comment>
<dbReference type="NCBIfam" id="TIGR01241">
    <property type="entry name" value="FtsH_fam"/>
    <property type="match status" value="1"/>
</dbReference>
<evidence type="ECO:0000256" key="17">
    <source>
        <dbReference type="SAM" id="MobiDB-lite"/>
    </source>
</evidence>
<comment type="function">
    <text evidence="15">Acts as a processive, ATP-dependent zinc metallopeptidase for both cytoplasmic and membrane proteins. Plays a role in the quality control of integral membrane proteins.</text>
</comment>
<dbReference type="GO" id="GO:0006508">
    <property type="term" value="P:proteolysis"/>
    <property type="evidence" value="ECO:0007669"/>
    <property type="project" value="UniProtKB-KW"/>
</dbReference>
<evidence type="ECO:0000256" key="6">
    <source>
        <dbReference type="ARBA" id="ARBA00022723"/>
    </source>
</evidence>
<keyword evidence="13 15" id="KW-0472">Membrane</keyword>
<keyword evidence="4 15" id="KW-0645">Protease</keyword>
<gene>
    <name evidence="15 19" type="primary">ftsH</name>
    <name evidence="19" type="ORF">H9710_05595</name>
</gene>
<dbReference type="AlphaFoldDB" id="A0A9D2SES5"/>
<evidence type="ECO:0000256" key="5">
    <source>
        <dbReference type="ARBA" id="ARBA00022692"/>
    </source>
</evidence>
<keyword evidence="7 15" id="KW-0547">Nucleotide-binding</keyword>
<dbReference type="GO" id="GO:0004222">
    <property type="term" value="F:metalloendopeptidase activity"/>
    <property type="evidence" value="ECO:0007669"/>
    <property type="project" value="InterPro"/>
</dbReference>
<dbReference type="PROSITE" id="PS00674">
    <property type="entry name" value="AAA"/>
    <property type="match status" value="1"/>
</dbReference>
<protein>
    <recommendedName>
        <fullName evidence="15">ATP-dependent zinc metalloprotease FtsH</fullName>
        <ecNumber evidence="15">3.4.24.-</ecNumber>
    </recommendedName>
</protein>
<feature type="binding site" evidence="15">
    <location>
        <position position="438"/>
    </location>
    <ligand>
        <name>Zn(2+)</name>
        <dbReference type="ChEBI" id="CHEBI:29105"/>
        <note>catalytic</note>
    </ligand>
</feature>
<comment type="cofactor">
    <cofactor evidence="15">
        <name>Zn(2+)</name>
        <dbReference type="ChEBI" id="CHEBI:29105"/>
    </cofactor>
    <text evidence="15">Binds 1 zinc ion per subunit.</text>
</comment>
<feature type="active site" evidence="15">
    <location>
        <position position="435"/>
    </location>
</feature>
<keyword evidence="10 15" id="KW-0067">ATP-binding</keyword>
<keyword evidence="3 15" id="KW-1003">Cell membrane</keyword>
<evidence type="ECO:0000256" key="12">
    <source>
        <dbReference type="ARBA" id="ARBA00023049"/>
    </source>
</evidence>
<comment type="similarity">
    <text evidence="2 15">In the C-terminal section; belongs to the peptidase M41 family.</text>
</comment>
<keyword evidence="11 15" id="KW-1133">Transmembrane helix</keyword>
<dbReference type="InterPro" id="IPR041569">
    <property type="entry name" value="AAA_lid_3"/>
</dbReference>
<feature type="binding site" evidence="15">
    <location>
        <position position="434"/>
    </location>
    <ligand>
        <name>Zn(2+)</name>
        <dbReference type="ChEBI" id="CHEBI:29105"/>
        <note>catalytic</note>
    </ligand>
</feature>
<dbReference type="Gene3D" id="1.10.8.60">
    <property type="match status" value="1"/>
</dbReference>
<dbReference type="CDD" id="cd19501">
    <property type="entry name" value="RecA-like_FtsH"/>
    <property type="match status" value="1"/>
</dbReference>
<feature type="binding site" evidence="15">
    <location>
        <position position="510"/>
    </location>
    <ligand>
        <name>Zn(2+)</name>
        <dbReference type="ChEBI" id="CHEBI:29105"/>
        <note>catalytic</note>
    </ligand>
</feature>
<dbReference type="SUPFAM" id="SSF52540">
    <property type="entry name" value="P-loop containing nucleoside triphosphate hydrolases"/>
    <property type="match status" value="1"/>
</dbReference>
<evidence type="ECO:0000256" key="10">
    <source>
        <dbReference type="ARBA" id="ARBA00022840"/>
    </source>
</evidence>
<keyword evidence="12 15" id="KW-0482">Metalloprotease</keyword>
<feature type="binding site" evidence="15">
    <location>
        <begin position="212"/>
        <end position="219"/>
    </location>
    <ligand>
        <name>ATP</name>
        <dbReference type="ChEBI" id="CHEBI:30616"/>
    </ligand>
</feature>
<comment type="subunit">
    <text evidence="15">Homohexamer.</text>
</comment>
<name>A0A9D2SES5_9FIRM</name>
<dbReference type="FunFam" id="1.20.58.760:FF:000001">
    <property type="entry name" value="ATP-dependent zinc metalloprotease FtsH"/>
    <property type="match status" value="1"/>
</dbReference>
<feature type="transmembrane region" description="Helical" evidence="15">
    <location>
        <begin position="117"/>
        <end position="137"/>
    </location>
</feature>
<feature type="domain" description="AAA+ ATPase" evidence="18">
    <location>
        <begin position="204"/>
        <end position="343"/>
    </location>
</feature>
<comment type="subcellular location">
    <subcellularLocation>
        <location evidence="15">Cell membrane</location>
        <topology evidence="15">Multi-pass membrane protein</topology>
        <orientation evidence="15">Cytoplasmic side</orientation>
    </subcellularLocation>
    <subcellularLocation>
        <location evidence="1">Membrane</location>
    </subcellularLocation>
</comment>
<dbReference type="InterPro" id="IPR027417">
    <property type="entry name" value="P-loop_NTPase"/>
</dbReference>
<dbReference type="InterPro" id="IPR003959">
    <property type="entry name" value="ATPase_AAA_core"/>
</dbReference>
<dbReference type="EMBL" id="DWXG01000043">
    <property type="protein sequence ID" value="HJB98040.1"/>
    <property type="molecule type" value="Genomic_DNA"/>
</dbReference>
<dbReference type="GO" id="GO:0016887">
    <property type="term" value="F:ATP hydrolysis activity"/>
    <property type="evidence" value="ECO:0007669"/>
    <property type="project" value="UniProtKB-UniRule"/>
</dbReference>
<dbReference type="Gene3D" id="1.20.58.760">
    <property type="entry name" value="Peptidase M41"/>
    <property type="match status" value="1"/>
</dbReference>
<evidence type="ECO:0000256" key="13">
    <source>
        <dbReference type="ARBA" id="ARBA00023136"/>
    </source>
</evidence>
<keyword evidence="9 15" id="KW-0862">Zinc</keyword>
<keyword evidence="5 15" id="KW-0812">Transmembrane</keyword>
<dbReference type="InterPro" id="IPR037219">
    <property type="entry name" value="Peptidase_M41-like"/>
</dbReference>
<evidence type="ECO:0000256" key="15">
    <source>
        <dbReference type="HAMAP-Rule" id="MF_01458"/>
    </source>
</evidence>
<evidence type="ECO:0000256" key="7">
    <source>
        <dbReference type="ARBA" id="ARBA00022741"/>
    </source>
</evidence>
<feature type="compositionally biased region" description="Acidic residues" evidence="17">
    <location>
        <begin position="645"/>
        <end position="656"/>
    </location>
</feature>
<dbReference type="PANTHER" id="PTHR23076:SF113">
    <property type="entry name" value="ATP-DEPENDENT ZINC METALLOPROTEASE FTSH 1, CHLOROPLASTIC-RELATED"/>
    <property type="match status" value="1"/>
</dbReference>
<evidence type="ECO:0000256" key="2">
    <source>
        <dbReference type="ARBA" id="ARBA00010044"/>
    </source>
</evidence>
<evidence type="ECO:0000259" key="18">
    <source>
        <dbReference type="SMART" id="SM00382"/>
    </source>
</evidence>
<evidence type="ECO:0000256" key="11">
    <source>
        <dbReference type="ARBA" id="ARBA00022989"/>
    </source>
</evidence>
<sequence>MDGNQKKIRNLLLYIGIPVVVLFIIIFLFNNRTPQQNTHKYSDIIDYFQSQEVTEYRLNLGTGEMLITLEGGESVGYVLPSVDLFYMDVRDSINQYNEDHPDKKMVQDIIRPAETSWFVSLLPTLILFAGLIIFWMIMMRRLGSSMGGDKQMNFGKAKIKQMSDEKRKTTFADVAGADEEKEELREIVEFLKNPNKYNSLGARIPKGVLLVGPPGTGKTLLARAVAGEAGVPFFSISGSDFVEMFVGVGASRVRDLFDKAKKNHPCIIFIDEIDAVGRQRGAGLGGGHDEREQTLNQLLVEMDGFGANEGVIMIAATNRPDILDPALMRPGRFDRQVMVGYPDIKGREEILRVHAKGKPLAPDVVLSTIAKSTAGFTGADLENLLNEAALLAARKNHRAITMEEIEEATIKVVVGTEKKSRVMSEKEKKLTAYHEAGHAIATYYCGTQDPVHQISIIPRGMAGGYTMHLPTEDRSYRSREEMREELVVLLGGRVAEALVLDDISTGASNDIERATKIARAMVTKYGMSDKLGPITYGADDSNPFLGKEMGHISNYSEQTASEIDEEIQSIISTAYQKTEQILKDHMEELHRLAAVLYEKEKIDGVEFQQVMDGNLLPSGMTAQALGQEPQEALPETGADHAGDVSLEETPDAPEQE</sequence>
<dbReference type="HAMAP" id="MF_01458">
    <property type="entry name" value="FtsH"/>
    <property type="match status" value="1"/>
</dbReference>
<dbReference type="Proteomes" id="UP000826793">
    <property type="component" value="Unassembled WGS sequence"/>
</dbReference>
<dbReference type="InterPro" id="IPR000642">
    <property type="entry name" value="Peptidase_M41"/>
</dbReference>
<evidence type="ECO:0000256" key="14">
    <source>
        <dbReference type="ARBA" id="ARBA00061570"/>
    </source>
</evidence>
<dbReference type="Pfam" id="PF01434">
    <property type="entry name" value="Peptidase_M41"/>
    <property type="match status" value="1"/>
</dbReference>
<evidence type="ECO:0000256" key="4">
    <source>
        <dbReference type="ARBA" id="ARBA00022670"/>
    </source>
</evidence>
<dbReference type="Gene3D" id="3.40.50.300">
    <property type="entry name" value="P-loop containing nucleotide triphosphate hydrolases"/>
    <property type="match status" value="1"/>
</dbReference>
<dbReference type="GO" id="GO:0030163">
    <property type="term" value="P:protein catabolic process"/>
    <property type="evidence" value="ECO:0007669"/>
    <property type="project" value="UniProtKB-UniRule"/>
</dbReference>
<evidence type="ECO:0000313" key="19">
    <source>
        <dbReference type="EMBL" id="HJB98040.1"/>
    </source>
</evidence>
<accession>A0A9D2SES5</accession>
<dbReference type="GO" id="GO:0004176">
    <property type="term" value="F:ATP-dependent peptidase activity"/>
    <property type="evidence" value="ECO:0007669"/>
    <property type="project" value="InterPro"/>
</dbReference>
<dbReference type="GO" id="GO:0005524">
    <property type="term" value="F:ATP binding"/>
    <property type="evidence" value="ECO:0007669"/>
    <property type="project" value="UniProtKB-UniRule"/>
</dbReference>
<reference evidence="19" key="2">
    <citation type="submission" date="2021-04" db="EMBL/GenBank/DDBJ databases">
        <authorList>
            <person name="Gilroy R."/>
        </authorList>
    </citation>
    <scope>NUCLEOTIDE SEQUENCE</scope>
    <source>
        <strain evidence="19">CHK185-1770</strain>
    </source>
</reference>
<dbReference type="GO" id="GO:0005886">
    <property type="term" value="C:plasma membrane"/>
    <property type="evidence" value="ECO:0007669"/>
    <property type="project" value="UniProtKB-SubCell"/>
</dbReference>
<dbReference type="SUPFAM" id="SSF140990">
    <property type="entry name" value="FtsH protease domain-like"/>
    <property type="match status" value="1"/>
</dbReference>
<dbReference type="InterPro" id="IPR005936">
    <property type="entry name" value="FtsH"/>
</dbReference>
<dbReference type="InterPro" id="IPR003593">
    <property type="entry name" value="AAA+_ATPase"/>
</dbReference>
<comment type="caution">
    <text evidence="19">The sequence shown here is derived from an EMBL/GenBank/DDBJ whole genome shotgun (WGS) entry which is preliminary data.</text>
</comment>
<feature type="region of interest" description="Disordered" evidence="17">
    <location>
        <begin position="619"/>
        <end position="656"/>
    </location>
</feature>
<dbReference type="EC" id="3.4.24.-" evidence="15"/>
<organism evidence="19 20">
    <name type="scientific">Candidatus Acutalibacter pullicola</name>
    <dbReference type="NCBI Taxonomy" id="2838417"/>
    <lineage>
        <taxon>Bacteria</taxon>
        <taxon>Bacillati</taxon>
        <taxon>Bacillota</taxon>
        <taxon>Clostridia</taxon>
        <taxon>Eubacteriales</taxon>
        <taxon>Acutalibacteraceae</taxon>
        <taxon>Acutalibacter</taxon>
    </lineage>
</organism>
<dbReference type="InterPro" id="IPR003960">
    <property type="entry name" value="ATPase_AAA_CS"/>
</dbReference>
<comment type="similarity">
    <text evidence="16">Belongs to the AAA ATPase family.</text>
</comment>
<dbReference type="Pfam" id="PF00004">
    <property type="entry name" value="AAA"/>
    <property type="match status" value="1"/>
</dbReference>
<keyword evidence="8 15" id="KW-0378">Hydrolase</keyword>
<evidence type="ECO:0000256" key="8">
    <source>
        <dbReference type="ARBA" id="ARBA00022801"/>
    </source>
</evidence>
<feature type="transmembrane region" description="Helical" evidence="15">
    <location>
        <begin position="12"/>
        <end position="29"/>
    </location>
</feature>
<evidence type="ECO:0000256" key="1">
    <source>
        <dbReference type="ARBA" id="ARBA00004370"/>
    </source>
</evidence>
<evidence type="ECO:0000313" key="20">
    <source>
        <dbReference type="Proteomes" id="UP000826793"/>
    </source>
</evidence>
<reference evidence="19" key="1">
    <citation type="journal article" date="2021" name="PeerJ">
        <title>Extensive microbial diversity within the chicken gut microbiome revealed by metagenomics and culture.</title>
        <authorList>
            <person name="Gilroy R."/>
            <person name="Ravi A."/>
            <person name="Getino M."/>
            <person name="Pursley I."/>
            <person name="Horton D.L."/>
            <person name="Alikhan N.F."/>
            <person name="Baker D."/>
            <person name="Gharbi K."/>
            <person name="Hall N."/>
            <person name="Watson M."/>
            <person name="Adriaenssens E.M."/>
            <person name="Foster-Nyarko E."/>
            <person name="Jarju S."/>
            <person name="Secka A."/>
            <person name="Antonio M."/>
            <person name="Oren A."/>
            <person name="Chaudhuri R.R."/>
            <person name="La Ragione R."/>
            <person name="Hildebrand F."/>
            <person name="Pallen M.J."/>
        </authorList>
    </citation>
    <scope>NUCLEOTIDE SEQUENCE</scope>
    <source>
        <strain evidence="19">CHK185-1770</strain>
    </source>
</reference>
<dbReference type="SMART" id="SM00382">
    <property type="entry name" value="AAA"/>
    <property type="match status" value="1"/>
</dbReference>
<dbReference type="Pfam" id="PF17862">
    <property type="entry name" value="AAA_lid_3"/>
    <property type="match status" value="1"/>
</dbReference>